<accession>A0ABY8XJW1</accession>
<dbReference type="Proteomes" id="UP001227101">
    <property type="component" value="Chromosome"/>
</dbReference>
<proteinExistence type="predicted"/>
<evidence type="ECO:0000313" key="4">
    <source>
        <dbReference type="Proteomes" id="UP001227101"/>
    </source>
</evidence>
<keyword evidence="4" id="KW-1185">Reference proteome</keyword>
<name>A0ABY8XJW1_9PSEU</name>
<evidence type="ECO:0000256" key="1">
    <source>
        <dbReference type="ARBA" id="ARBA00022729"/>
    </source>
</evidence>
<dbReference type="PANTHER" id="PTHR43037:SF5">
    <property type="entry name" value="FERULOYL ESTERASE"/>
    <property type="match status" value="1"/>
</dbReference>
<keyword evidence="1" id="KW-0732">Signal</keyword>
<dbReference type="SUPFAM" id="SSF53474">
    <property type="entry name" value="alpha/beta-Hydrolases"/>
    <property type="match status" value="1"/>
</dbReference>
<organism evidence="3 4">
    <name type="scientific">Amycolatopsis nalaikhensis</name>
    <dbReference type="NCBI Taxonomy" id="715472"/>
    <lineage>
        <taxon>Bacteria</taxon>
        <taxon>Bacillati</taxon>
        <taxon>Actinomycetota</taxon>
        <taxon>Actinomycetes</taxon>
        <taxon>Pseudonocardiales</taxon>
        <taxon>Pseudonocardiaceae</taxon>
        <taxon>Amycolatopsis</taxon>
    </lineage>
</organism>
<gene>
    <name evidence="3" type="ORF">QP939_45115</name>
</gene>
<dbReference type="InterPro" id="IPR050955">
    <property type="entry name" value="Plant_Biomass_Hydrol_Est"/>
</dbReference>
<reference evidence="3 4" key="1">
    <citation type="submission" date="2023-06" db="EMBL/GenBank/DDBJ databases">
        <authorList>
            <person name="Oyuntsetseg B."/>
            <person name="Kim S.B."/>
        </authorList>
    </citation>
    <scope>NUCLEOTIDE SEQUENCE [LARGE SCALE GENOMIC DNA]</scope>
    <source>
        <strain evidence="3 4">2-2</strain>
    </source>
</reference>
<evidence type="ECO:0000313" key="3">
    <source>
        <dbReference type="EMBL" id="WIV55911.1"/>
    </source>
</evidence>
<dbReference type="PANTHER" id="PTHR43037">
    <property type="entry name" value="UNNAMED PRODUCT-RELATED"/>
    <property type="match status" value="1"/>
</dbReference>
<dbReference type="Gene3D" id="3.40.50.1820">
    <property type="entry name" value="alpha/beta hydrolase"/>
    <property type="match status" value="1"/>
</dbReference>
<dbReference type="GO" id="GO:0016787">
    <property type="term" value="F:hydrolase activity"/>
    <property type="evidence" value="ECO:0007669"/>
    <property type="project" value="UniProtKB-KW"/>
</dbReference>
<evidence type="ECO:0000256" key="2">
    <source>
        <dbReference type="ARBA" id="ARBA00022801"/>
    </source>
</evidence>
<dbReference type="EMBL" id="CP127173">
    <property type="protein sequence ID" value="WIV55911.1"/>
    <property type="molecule type" value="Genomic_DNA"/>
</dbReference>
<sequence length="280" mass="31320">MTGTTDLASERAHFVGGTPFFASQHDQRLFYALYVPKDHTPDAEPLPLVVVQHGTGRSAELYRDRWKQFAIEHRCVILTPLFPAGLMEPGELHSFKFLEYRGLRFDEELLHIVDEAAAAFNARPERFFLHGFSGGGQFAHRFYYAHPDRLAGVSIGAPGRITQLDDSLPWWLGTGGFEDRFGIRIDLDALRRVPVQMVVGEEDVETWEITNPGGPNWMDGVETTGSTRVERLETLRDNFVAQGIAVRYDVVPGVAHRGTGVVPVVQDFFGGLLVEARSVR</sequence>
<dbReference type="RefSeq" id="WP_285452972.1">
    <property type="nucleotide sequence ID" value="NZ_CP127173.1"/>
</dbReference>
<protein>
    <submittedName>
        <fullName evidence="3">Alpha/beta hydrolase</fullName>
    </submittedName>
</protein>
<keyword evidence="2 3" id="KW-0378">Hydrolase</keyword>
<dbReference type="InterPro" id="IPR029058">
    <property type="entry name" value="AB_hydrolase_fold"/>
</dbReference>